<feature type="region of interest" description="Disordered" evidence="1">
    <location>
        <begin position="39"/>
        <end position="120"/>
    </location>
</feature>
<dbReference type="AlphaFoldDB" id="I1P4X9"/>
<reference evidence="2 3" key="2">
    <citation type="submission" date="2018-04" db="EMBL/GenBank/DDBJ databases">
        <title>OglaRS2 (Oryza glaberrima Reference Sequence Version 2).</title>
        <authorList>
            <person name="Zhang J."/>
            <person name="Kudrna D."/>
            <person name="Lee S."/>
            <person name="Talag J."/>
            <person name="Rajasekar S."/>
            <person name="Wing R.A."/>
        </authorList>
    </citation>
    <scope>NUCLEOTIDE SEQUENCE [LARGE SCALE GENOMIC DNA]</scope>
    <source>
        <strain evidence="2 3">cv. IRGC 96717</strain>
    </source>
</reference>
<protein>
    <submittedName>
        <fullName evidence="2">Uncharacterized protein</fullName>
    </submittedName>
</protein>
<sequence>CPQAERRLRSATRCIRPPTLRDPHEVLGALCRPSTWTCSNSLDTSRTTPRSLGVPLRPGPFSPPTWLSRVPRPHTSSSNTGCDDLGQQAYSRDLLSMETTKSSCSSLPRTQKIKSLRIEE</sequence>
<dbReference type="Gramene" id="ORGLA02G0303500.1">
    <property type="protein sequence ID" value="ORGLA02G0303500.1"/>
    <property type="gene ID" value="ORGLA02G0303500"/>
</dbReference>
<feature type="compositionally biased region" description="Polar residues" evidence="1">
    <location>
        <begin position="39"/>
        <end position="50"/>
    </location>
</feature>
<organism evidence="2 3">
    <name type="scientific">Oryza glaberrima</name>
    <name type="common">African rice</name>
    <dbReference type="NCBI Taxonomy" id="4538"/>
    <lineage>
        <taxon>Eukaryota</taxon>
        <taxon>Viridiplantae</taxon>
        <taxon>Streptophyta</taxon>
        <taxon>Embryophyta</taxon>
        <taxon>Tracheophyta</taxon>
        <taxon>Spermatophyta</taxon>
        <taxon>Magnoliopsida</taxon>
        <taxon>Liliopsida</taxon>
        <taxon>Poales</taxon>
        <taxon>Poaceae</taxon>
        <taxon>BOP clade</taxon>
        <taxon>Oryzoideae</taxon>
        <taxon>Oryzeae</taxon>
        <taxon>Oryzinae</taxon>
        <taxon>Oryza</taxon>
    </lineage>
</organism>
<proteinExistence type="predicted"/>
<feature type="compositionally biased region" description="Polar residues" evidence="1">
    <location>
        <begin position="97"/>
        <end position="109"/>
    </location>
</feature>
<name>I1P4X9_ORYGL</name>
<dbReference type="HOGENOM" id="CLU_2055731_0_0_1"/>
<dbReference type="Proteomes" id="UP000007306">
    <property type="component" value="Chromosome 2"/>
</dbReference>
<accession>I1P4X9</accession>
<dbReference type="EnsemblPlants" id="ORGLA02G0303500.1">
    <property type="protein sequence ID" value="ORGLA02G0303500.1"/>
    <property type="gene ID" value="ORGLA02G0303500"/>
</dbReference>
<feature type="compositionally biased region" description="Basic residues" evidence="1">
    <location>
        <begin position="111"/>
        <end position="120"/>
    </location>
</feature>
<evidence type="ECO:0000256" key="1">
    <source>
        <dbReference type="SAM" id="MobiDB-lite"/>
    </source>
</evidence>
<evidence type="ECO:0000313" key="2">
    <source>
        <dbReference type="EnsemblPlants" id="ORGLA02G0303500.1"/>
    </source>
</evidence>
<reference evidence="2" key="1">
    <citation type="submission" date="2015-06" db="UniProtKB">
        <authorList>
            <consortium name="EnsemblPlants"/>
        </authorList>
    </citation>
    <scope>IDENTIFICATION</scope>
</reference>
<evidence type="ECO:0000313" key="3">
    <source>
        <dbReference type="Proteomes" id="UP000007306"/>
    </source>
</evidence>
<keyword evidence="3" id="KW-1185">Reference proteome</keyword>